<dbReference type="OrthoDB" id="963183at2"/>
<dbReference type="Proteomes" id="UP000306402">
    <property type="component" value="Unassembled WGS sequence"/>
</dbReference>
<comment type="caution">
    <text evidence="1">The sequence shown here is derived from an EMBL/GenBank/DDBJ whole genome shotgun (WGS) entry which is preliminary data.</text>
</comment>
<sequence length="70" mass="8303">MKKFSSIEEAFEWWLKNIYPALPADVKVGKYLNGWRDFTYNKGISHKRMKDILSDFGDVDEKTLITFKLK</sequence>
<accession>A0A5R9KWI7</accession>
<name>A0A5R9KWI7_9BACT</name>
<evidence type="ECO:0000313" key="2">
    <source>
        <dbReference type="Proteomes" id="UP000306402"/>
    </source>
</evidence>
<reference evidence="1 2" key="1">
    <citation type="submission" date="2019-05" db="EMBL/GenBank/DDBJ databases">
        <authorList>
            <person name="Qu J.-H."/>
        </authorList>
    </citation>
    <scope>NUCLEOTIDE SEQUENCE [LARGE SCALE GENOMIC DNA]</scope>
    <source>
        <strain evidence="1 2">T17</strain>
    </source>
</reference>
<evidence type="ECO:0000313" key="1">
    <source>
        <dbReference type="EMBL" id="TLV00500.1"/>
    </source>
</evidence>
<dbReference type="AlphaFoldDB" id="A0A5R9KWI7"/>
<organism evidence="1 2">
    <name type="scientific">Dyadobacter luticola</name>
    <dbReference type="NCBI Taxonomy" id="1979387"/>
    <lineage>
        <taxon>Bacteria</taxon>
        <taxon>Pseudomonadati</taxon>
        <taxon>Bacteroidota</taxon>
        <taxon>Cytophagia</taxon>
        <taxon>Cytophagales</taxon>
        <taxon>Spirosomataceae</taxon>
        <taxon>Dyadobacter</taxon>
    </lineage>
</organism>
<dbReference type="EMBL" id="VCEJ01000004">
    <property type="protein sequence ID" value="TLV00500.1"/>
    <property type="molecule type" value="Genomic_DNA"/>
</dbReference>
<dbReference type="RefSeq" id="WP_138365880.1">
    <property type="nucleotide sequence ID" value="NZ_VCEJ01000004.1"/>
</dbReference>
<protein>
    <submittedName>
        <fullName evidence="1">Uncharacterized protein</fullName>
    </submittedName>
</protein>
<keyword evidence="2" id="KW-1185">Reference proteome</keyword>
<proteinExistence type="predicted"/>
<gene>
    <name evidence="1" type="ORF">FEN17_13510</name>
</gene>